<dbReference type="Proteomes" id="UP001497623">
    <property type="component" value="Unassembled WGS sequence"/>
</dbReference>
<dbReference type="SUPFAM" id="SSF57625">
    <property type="entry name" value="Invertebrate chitin-binding proteins"/>
    <property type="match status" value="1"/>
</dbReference>
<keyword evidence="4" id="KW-1185">Reference proteome</keyword>
<evidence type="ECO:0000259" key="2">
    <source>
        <dbReference type="PROSITE" id="PS50940"/>
    </source>
</evidence>
<dbReference type="EMBL" id="CAXKWB010058896">
    <property type="protein sequence ID" value="CAL4181253.1"/>
    <property type="molecule type" value="Genomic_DNA"/>
</dbReference>
<dbReference type="PROSITE" id="PS50940">
    <property type="entry name" value="CHIT_BIND_II"/>
    <property type="match status" value="1"/>
</dbReference>
<organism evidence="3 4">
    <name type="scientific">Meganyctiphanes norvegica</name>
    <name type="common">Northern krill</name>
    <name type="synonym">Thysanopoda norvegica</name>
    <dbReference type="NCBI Taxonomy" id="48144"/>
    <lineage>
        <taxon>Eukaryota</taxon>
        <taxon>Metazoa</taxon>
        <taxon>Ecdysozoa</taxon>
        <taxon>Arthropoda</taxon>
        <taxon>Crustacea</taxon>
        <taxon>Multicrustacea</taxon>
        <taxon>Malacostraca</taxon>
        <taxon>Eumalacostraca</taxon>
        <taxon>Eucarida</taxon>
        <taxon>Euphausiacea</taxon>
        <taxon>Euphausiidae</taxon>
        <taxon>Meganyctiphanes</taxon>
    </lineage>
</organism>
<sequence>MRGFTFALCLVVLAGSTVSANRAFQLPGGSGRPADASFSCEGREYGYYADVSNQCKVYHICQPQIDEFGQAAPAAHYSFVCGQDAVFSQLQLACVHRGTLEAPCQEAPNLYESVNAQFRLEELQRQEAKDAARTAQAIQI</sequence>
<dbReference type="Pfam" id="PF01607">
    <property type="entry name" value="CBM_14"/>
    <property type="match status" value="1"/>
</dbReference>
<keyword evidence="1" id="KW-0732">Signal</keyword>
<dbReference type="InterPro" id="IPR036508">
    <property type="entry name" value="Chitin-bd_dom_sf"/>
</dbReference>
<dbReference type="PANTHER" id="PTHR22933:SF31">
    <property type="entry name" value="FI18007P1"/>
    <property type="match status" value="1"/>
</dbReference>
<feature type="chain" id="PRO_5043360054" description="Chitin-binding type-2 domain-containing protein" evidence="1">
    <location>
        <begin position="24"/>
        <end position="140"/>
    </location>
</feature>
<reference evidence="3 4" key="1">
    <citation type="submission" date="2024-05" db="EMBL/GenBank/DDBJ databases">
        <authorList>
            <person name="Wallberg A."/>
        </authorList>
    </citation>
    <scope>NUCLEOTIDE SEQUENCE [LARGE SCALE GENOMIC DNA]</scope>
</reference>
<dbReference type="AlphaFoldDB" id="A0AAV2SE24"/>
<evidence type="ECO:0000313" key="4">
    <source>
        <dbReference type="Proteomes" id="UP001497623"/>
    </source>
</evidence>
<name>A0AAV2SE24_MEGNR</name>
<comment type="caution">
    <text evidence="3">The sequence shown here is derived from an EMBL/GenBank/DDBJ whole genome shotgun (WGS) entry which is preliminary data.</text>
</comment>
<evidence type="ECO:0000313" key="3">
    <source>
        <dbReference type="EMBL" id="CAL4181253.1"/>
    </source>
</evidence>
<protein>
    <recommendedName>
        <fullName evidence="2">Chitin-binding type-2 domain-containing protein</fullName>
    </recommendedName>
</protein>
<dbReference type="PANTHER" id="PTHR22933">
    <property type="entry name" value="FI18007P1-RELATED"/>
    <property type="match status" value="1"/>
</dbReference>
<dbReference type="InterPro" id="IPR002557">
    <property type="entry name" value="Chitin-bd_dom"/>
</dbReference>
<proteinExistence type="predicted"/>
<accession>A0AAV2SE24</accession>
<feature type="signal peptide" evidence="1">
    <location>
        <begin position="1"/>
        <end position="23"/>
    </location>
</feature>
<dbReference type="GO" id="GO:0008061">
    <property type="term" value="F:chitin binding"/>
    <property type="evidence" value="ECO:0007669"/>
    <property type="project" value="InterPro"/>
</dbReference>
<gene>
    <name evidence="3" type="ORF">MNOR_LOCUS35401</name>
</gene>
<dbReference type="GO" id="GO:0005576">
    <property type="term" value="C:extracellular region"/>
    <property type="evidence" value="ECO:0007669"/>
    <property type="project" value="InterPro"/>
</dbReference>
<dbReference type="InterPro" id="IPR052976">
    <property type="entry name" value="Scoloptoxin-like"/>
</dbReference>
<evidence type="ECO:0000256" key="1">
    <source>
        <dbReference type="SAM" id="SignalP"/>
    </source>
</evidence>
<feature type="domain" description="Chitin-binding type-2" evidence="2">
    <location>
        <begin position="37"/>
        <end position="106"/>
    </location>
</feature>